<keyword evidence="4" id="KW-1185">Reference proteome</keyword>
<dbReference type="EMBL" id="FRAH01000118">
    <property type="protein sequence ID" value="SHL49006.1"/>
    <property type="molecule type" value="Genomic_DNA"/>
</dbReference>
<feature type="transmembrane region" description="Helical" evidence="1">
    <location>
        <begin position="297"/>
        <end position="315"/>
    </location>
</feature>
<feature type="domain" description="Peptidase M56" evidence="2">
    <location>
        <begin position="93"/>
        <end position="257"/>
    </location>
</feature>
<dbReference type="PANTHER" id="PTHR34978:SF3">
    <property type="entry name" value="SLR0241 PROTEIN"/>
    <property type="match status" value="1"/>
</dbReference>
<evidence type="ECO:0000259" key="2">
    <source>
        <dbReference type="Pfam" id="PF05569"/>
    </source>
</evidence>
<keyword evidence="1" id="KW-0472">Membrane</keyword>
<dbReference type="RefSeq" id="WP_072853870.1">
    <property type="nucleotide sequence ID" value="NZ_FRAH01000118.1"/>
</dbReference>
<accession>A0A1M7B288</accession>
<dbReference type="CDD" id="cd07341">
    <property type="entry name" value="M56_BlaR1_MecR1_like"/>
    <property type="match status" value="1"/>
</dbReference>
<protein>
    <submittedName>
        <fullName evidence="3">BlaR1 peptidase M56</fullName>
    </submittedName>
</protein>
<dbReference type="Proteomes" id="UP000183975">
    <property type="component" value="Unassembled WGS sequence"/>
</dbReference>
<organism evidence="3 4">
    <name type="scientific">Anaerotignum lactatifermentans DSM 14214</name>
    <dbReference type="NCBI Taxonomy" id="1121323"/>
    <lineage>
        <taxon>Bacteria</taxon>
        <taxon>Bacillati</taxon>
        <taxon>Bacillota</taxon>
        <taxon>Clostridia</taxon>
        <taxon>Lachnospirales</taxon>
        <taxon>Anaerotignaceae</taxon>
        <taxon>Anaerotignum</taxon>
    </lineage>
</organism>
<gene>
    <name evidence="3" type="ORF">SAMN02745138_03504</name>
</gene>
<sequence length="376" mass="43993">MFSITGYSLCTALIVSNLFFILFIFLANSKKILLQSSLIPFKVIGILILVRMFVPLENGHTEVIPSYNVFPMILDVLQRPLFDIGDYHVKIGILLMLIWITVSVLLLIHKFKSYRTFVIGCSGGTMRCDKKMADILEEVKAANGYHFPTTLIVDKYFDSIMEFGFFKQTILLPDVSYSEKELRYILHHELEHFANKTNWIKLLITIIEVLFWWNPLVYVFRNACSHLLEIYCDYSISKDFKQWEKLEYLECLLQEAKREYSIRAQGAKRDVFYINNFAFGSHLKQRFEVLLDRKRNYMFEIVLGIVMLIGFFYSYSFVIQPGYAPPAVNLSDFTQQEYDIRYQNGKYFVYVGDEVIAEFKTKEAMEDVGFVSTEGF</sequence>
<name>A0A1M7B288_9FIRM</name>
<keyword evidence="1" id="KW-1133">Transmembrane helix</keyword>
<reference evidence="3 4" key="1">
    <citation type="submission" date="2016-11" db="EMBL/GenBank/DDBJ databases">
        <authorList>
            <person name="Jaros S."/>
            <person name="Januszkiewicz K."/>
            <person name="Wedrychowicz H."/>
        </authorList>
    </citation>
    <scope>NUCLEOTIDE SEQUENCE [LARGE SCALE GENOMIC DNA]</scope>
    <source>
        <strain evidence="3 4">DSM 14214</strain>
    </source>
</reference>
<feature type="transmembrane region" description="Helical" evidence="1">
    <location>
        <begin position="87"/>
        <end position="108"/>
    </location>
</feature>
<dbReference type="PANTHER" id="PTHR34978">
    <property type="entry name" value="POSSIBLE SENSOR-TRANSDUCER PROTEIN BLAR"/>
    <property type="match status" value="1"/>
</dbReference>
<dbReference type="OrthoDB" id="9770467at2"/>
<evidence type="ECO:0000256" key="1">
    <source>
        <dbReference type="SAM" id="Phobius"/>
    </source>
</evidence>
<feature type="transmembrane region" description="Helical" evidence="1">
    <location>
        <begin position="39"/>
        <end position="56"/>
    </location>
</feature>
<feature type="transmembrane region" description="Helical" evidence="1">
    <location>
        <begin position="6"/>
        <end position="27"/>
    </location>
</feature>
<dbReference type="Pfam" id="PF05569">
    <property type="entry name" value="Peptidase_M56"/>
    <property type="match status" value="1"/>
</dbReference>
<evidence type="ECO:0000313" key="3">
    <source>
        <dbReference type="EMBL" id="SHL49006.1"/>
    </source>
</evidence>
<dbReference type="InterPro" id="IPR052173">
    <property type="entry name" value="Beta-lactam_resp_regulator"/>
</dbReference>
<evidence type="ECO:0000313" key="4">
    <source>
        <dbReference type="Proteomes" id="UP000183975"/>
    </source>
</evidence>
<keyword evidence="1" id="KW-0812">Transmembrane</keyword>
<dbReference type="AlphaFoldDB" id="A0A1M7B288"/>
<dbReference type="InterPro" id="IPR008756">
    <property type="entry name" value="Peptidase_M56"/>
</dbReference>
<proteinExistence type="predicted"/>